<evidence type="ECO:0000259" key="3">
    <source>
        <dbReference type="Pfam" id="PF00296"/>
    </source>
</evidence>
<name>A0ABT8ENU9_9ACTN</name>
<dbReference type="Pfam" id="PF00296">
    <property type="entry name" value="Bac_luciferase"/>
    <property type="match status" value="1"/>
</dbReference>
<dbReference type="EC" id="1.-.-.-" evidence="4"/>
<dbReference type="InterPro" id="IPR011251">
    <property type="entry name" value="Luciferase-like_dom"/>
</dbReference>
<dbReference type="Gene3D" id="3.20.20.30">
    <property type="entry name" value="Luciferase-like domain"/>
    <property type="match status" value="1"/>
</dbReference>
<dbReference type="PANTHER" id="PTHR30137">
    <property type="entry name" value="LUCIFERASE-LIKE MONOOXYGENASE"/>
    <property type="match status" value="1"/>
</dbReference>
<feature type="domain" description="Luciferase-like" evidence="3">
    <location>
        <begin position="1"/>
        <end position="303"/>
    </location>
</feature>
<dbReference type="EMBL" id="JAUHJR010000001">
    <property type="protein sequence ID" value="MDN4159819.1"/>
    <property type="molecule type" value="Genomic_DNA"/>
</dbReference>
<dbReference type="InterPro" id="IPR050766">
    <property type="entry name" value="Bact_Lucif_Oxidored"/>
</dbReference>
<dbReference type="GO" id="GO:0016491">
    <property type="term" value="F:oxidoreductase activity"/>
    <property type="evidence" value="ECO:0007669"/>
    <property type="project" value="UniProtKB-KW"/>
</dbReference>
<dbReference type="RefSeq" id="WP_300958659.1">
    <property type="nucleotide sequence ID" value="NZ_JAUHJR010000001.1"/>
</dbReference>
<evidence type="ECO:0000256" key="1">
    <source>
        <dbReference type="ARBA" id="ARBA00023002"/>
    </source>
</evidence>
<protein>
    <submittedName>
        <fullName evidence="4">LLM class flavin-dependent oxidoreductase</fullName>
        <ecNumber evidence="4">1.-.-.-</ecNumber>
    </submittedName>
</protein>
<reference evidence="4" key="1">
    <citation type="submission" date="2023-06" db="EMBL/GenBank/DDBJ databases">
        <title>Draft genome sequence of Nocardioides sp. SOB72.</title>
        <authorList>
            <person name="Zhang G."/>
        </authorList>
    </citation>
    <scope>NUCLEOTIDE SEQUENCE</scope>
    <source>
        <strain evidence="4">SOB72</strain>
    </source>
</reference>
<accession>A0ABT8ENU9</accession>
<keyword evidence="2" id="KW-0503">Monooxygenase</keyword>
<keyword evidence="1 4" id="KW-0560">Oxidoreductase</keyword>
<dbReference type="InterPro" id="IPR036661">
    <property type="entry name" value="Luciferase-like_sf"/>
</dbReference>
<organism evidence="4 5">
    <name type="scientific">Nocardioides abyssi</name>
    <dbReference type="NCBI Taxonomy" id="3058370"/>
    <lineage>
        <taxon>Bacteria</taxon>
        <taxon>Bacillati</taxon>
        <taxon>Actinomycetota</taxon>
        <taxon>Actinomycetes</taxon>
        <taxon>Propionibacteriales</taxon>
        <taxon>Nocardioidaceae</taxon>
        <taxon>Nocardioides</taxon>
    </lineage>
</organism>
<comment type="caution">
    <text evidence="4">The sequence shown here is derived from an EMBL/GenBank/DDBJ whole genome shotgun (WGS) entry which is preliminary data.</text>
</comment>
<dbReference type="PANTHER" id="PTHR30137:SF8">
    <property type="entry name" value="BLR5498 PROTEIN"/>
    <property type="match status" value="1"/>
</dbReference>
<keyword evidence="5" id="KW-1185">Reference proteome</keyword>
<dbReference type="Proteomes" id="UP001168537">
    <property type="component" value="Unassembled WGS sequence"/>
</dbReference>
<evidence type="ECO:0000313" key="4">
    <source>
        <dbReference type="EMBL" id="MDN4159819.1"/>
    </source>
</evidence>
<evidence type="ECO:0000256" key="2">
    <source>
        <dbReference type="ARBA" id="ARBA00023033"/>
    </source>
</evidence>
<dbReference type="SUPFAM" id="SSF51679">
    <property type="entry name" value="Bacterial luciferase-like"/>
    <property type="match status" value="1"/>
</dbReference>
<evidence type="ECO:0000313" key="5">
    <source>
        <dbReference type="Proteomes" id="UP001168537"/>
    </source>
</evidence>
<sequence length="344" mass="39076">MKFGYMPDTHGGPYDQPMPDRERAAAFAEHLIAEAVATEEAGFDGAFVPERHARTETMWPDPLMALMAMAMRTSRIQLGTCVLQPAYYNPTHLAEQAALVDVASRGRLVLGVGSGYHEGYFRHFGEPYERRLGRFRESVRFLRRAWEGERFDWDGEHWQMQDVLVNPAPYRPGGPPMWFAGTTETAVRRAAREGDGLVLLGFYDPLPERRRIVDLYRSEARKAGRKPVVAQLLDGFVADTFEAARDTFGHLWVDEIAYYLKWGMIGWSEEIRSMADVTFENLQQYMVVGAPQDAAATIARFRDEMDLGDDDWVILRSRLPQGPSYEETLGSIHRLGTEVRPLLA</sequence>
<gene>
    <name evidence="4" type="ORF">QWY29_00495</name>
</gene>
<proteinExistence type="predicted"/>